<reference evidence="1" key="1">
    <citation type="submission" date="2020-11" db="EMBL/GenBank/DDBJ databases">
        <authorList>
            <person name="Tran Van P."/>
        </authorList>
    </citation>
    <scope>NUCLEOTIDE SEQUENCE</scope>
</reference>
<protein>
    <submittedName>
        <fullName evidence="1">Uncharacterized protein</fullName>
    </submittedName>
</protein>
<organism evidence="1">
    <name type="scientific">Timema tahoe</name>
    <dbReference type="NCBI Taxonomy" id="61484"/>
    <lineage>
        <taxon>Eukaryota</taxon>
        <taxon>Metazoa</taxon>
        <taxon>Ecdysozoa</taxon>
        <taxon>Arthropoda</taxon>
        <taxon>Hexapoda</taxon>
        <taxon>Insecta</taxon>
        <taxon>Pterygota</taxon>
        <taxon>Neoptera</taxon>
        <taxon>Polyneoptera</taxon>
        <taxon>Phasmatodea</taxon>
        <taxon>Timematodea</taxon>
        <taxon>Timematoidea</taxon>
        <taxon>Timematidae</taxon>
        <taxon>Timema</taxon>
    </lineage>
</organism>
<dbReference type="EMBL" id="OE001794">
    <property type="protein sequence ID" value="CAD7457591.1"/>
    <property type="molecule type" value="Genomic_DNA"/>
</dbReference>
<name>A0A7R9NVD4_9NEOP</name>
<dbReference type="AlphaFoldDB" id="A0A7R9NVD4"/>
<evidence type="ECO:0000313" key="1">
    <source>
        <dbReference type="EMBL" id="CAD7457591.1"/>
    </source>
</evidence>
<sequence length="269" mass="29687">MAVALIGSPPEVMTLLVIGMLPVSVGRLTDLKKIRSSTLIVEDYRPLLLLAPPFPLRWLELLESLMTLLLAGRSLLLSDSDLVANPQHSELLNGRLIAKPLSCSVSERKVKSLHTQVEHMILTLRSFGILRQLGDVPTKHPLKLLAGYGLGYTVYWGREKVAPWNVRSEAVAPFALPLDVALPMLSILKPMKSKFQKSMISVNNVSVHVSTQDGCQKLVASLRAELMTSRCLLPPASPSDATMQCFLSNITRTELIQNDTTLEFFFSTT</sequence>
<gene>
    <name evidence="1" type="ORF">TTEB3V08_LOCUS5584</name>
</gene>
<accession>A0A7R9NVD4</accession>
<proteinExistence type="predicted"/>